<keyword evidence="1" id="KW-0812">Transmembrane</keyword>
<name>A0A3S5Y865_RHOH1</name>
<dbReference type="Proteomes" id="UP001154400">
    <property type="component" value="Chromosome"/>
</dbReference>
<evidence type="ECO:0000313" key="2">
    <source>
        <dbReference type="EMBL" id="CBH48731.1"/>
    </source>
</evidence>
<gene>
    <name evidence="2" type="ordered locus">REQ_27100</name>
</gene>
<feature type="transmembrane region" description="Helical" evidence="1">
    <location>
        <begin position="12"/>
        <end position="33"/>
    </location>
</feature>
<keyword evidence="1" id="KW-1133">Transmembrane helix</keyword>
<sequence>MYSGEMTTPPTWLVLLAMVPLLAMVVLLGWFGWHEWRTRSRTRTSPVHAAAWAMDDDELGRAIQALTDRERELLAVGDVDTARAVAVDRDICVAVSERRADAH</sequence>
<dbReference type="AlphaFoldDB" id="A0A3S5Y865"/>
<keyword evidence="1" id="KW-0472">Membrane</keyword>
<evidence type="ECO:0000256" key="1">
    <source>
        <dbReference type="SAM" id="Phobius"/>
    </source>
</evidence>
<organism evidence="2">
    <name type="scientific">Rhodococcus hoagii (strain 103S)</name>
    <name type="common">Rhodococcus equi</name>
    <dbReference type="NCBI Taxonomy" id="685727"/>
    <lineage>
        <taxon>Bacteria</taxon>
        <taxon>Bacillati</taxon>
        <taxon>Actinomycetota</taxon>
        <taxon>Actinomycetes</taxon>
        <taxon>Mycobacteriales</taxon>
        <taxon>Nocardiaceae</taxon>
        <taxon>Prescottella</taxon>
    </lineage>
</organism>
<dbReference type="KEGG" id="req:REQ_27100"/>
<evidence type="ECO:0000313" key="3">
    <source>
        <dbReference type="Proteomes" id="UP000006892"/>
    </source>
</evidence>
<accession>A0A3S5Y865</accession>
<proteinExistence type="predicted"/>
<dbReference type="EMBL" id="FN563149">
    <property type="protein sequence ID" value="CBH48731.1"/>
    <property type="molecule type" value="Genomic_DNA"/>
</dbReference>
<reference evidence="2" key="1">
    <citation type="journal article" date="2010" name="PLoS Genet.">
        <title>The genome of a pathogenic rhodococcus: cooptive virulence underpinned by key gene acquisitions.</title>
        <authorList>
            <person name="Letek M."/>
            <person name="Gonzalez P."/>
            <person name="Macarthur I."/>
            <person name="Rodriguez H."/>
            <person name="Freeman T.C."/>
            <person name="Valero-Rello A."/>
            <person name="Blanco M."/>
            <person name="Buckley T."/>
            <person name="Cherevach I."/>
            <person name="Fahey R."/>
            <person name="Hapeshi A."/>
            <person name="Holdstock J."/>
            <person name="Leadon D."/>
            <person name="Navas J."/>
            <person name="Ocampo A."/>
            <person name="Quail M.A."/>
            <person name="Sanders M."/>
            <person name="Scortti M.M."/>
            <person name="Prescott J.F."/>
            <person name="Fogarty U."/>
            <person name="Meijer W.G."/>
            <person name="Parkhill J."/>
            <person name="Bentley S.D."/>
            <person name="Vazquez-Boland J.A."/>
        </authorList>
    </citation>
    <scope>NUCLEOTIDE SEQUENCE [LARGE SCALE GENOMIC DNA]</scope>
    <source>
        <strain evidence="2 3">103S</strain>
    </source>
</reference>
<protein>
    <submittedName>
        <fullName evidence="2">Membrane protein</fullName>
    </submittedName>
</protein>